<accession>A0A645BP29</accession>
<dbReference type="EMBL" id="VSSQ01021414">
    <property type="protein sequence ID" value="MPM66987.1"/>
    <property type="molecule type" value="Genomic_DNA"/>
</dbReference>
<proteinExistence type="predicted"/>
<evidence type="ECO:0000313" key="1">
    <source>
        <dbReference type="EMBL" id="MPM66987.1"/>
    </source>
</evidence>
<gene>
    <name evidence="1" type="ORF">SDC9_113901</name>
</gene>
<name>A0A645BP29_9ZZZZ</name>
<protein>
    <submittedName>
        <fullName evidence="1">Uncharacterized protein</fullName>
    </submittedName>
</protein>
<dbReference type="AlphaFoldDB" id="A0A645BP29"/>
<sequence length="117" mass="13164">MEESILGTCFSRKLMDVVYYQDIHHLIKVEEVGKFVLYCCGVHVLCHETVGTYIQHYLFGELPFDGYTNGLCKVGLSQSGAPVQEQRIECALTRVGCNVEACRACQTVAFALYEVFE</sequence>
<organism evidence="1">
    <name type="scientific">bioreactor metagenome</name>
    <dbReference type="NCBI Taxonomy" id="1076179"/>
    <lineage>
        <taxon>unclassified sequences</taxon>
        <taxon>metagenomes</taxon>
        <taxon>ecological metagenomes</taxon>
    </lineage>
</organism>
<comment type="caution">
    <text evidence="1">The sequence shown here is derived from an EMBL/GenBank/DDBJ whole genome shotgun (WGS) entry which is preliminary data.</text>
</comment>
<reference evidence="1" key="1">
    <citation type="submission" date="2019-08" db="EMBL/GenBank/DDBJ databases">
        <authorList>
            <person name="Kucharzyk K."/>
            <person name="Murdoch R.W."/>
            <person name="Higgins S."/>
            <person name="Loffler F."/>
        </authorList>
    </citation>
    <scope>NUCLEOTIDE SEQUENCE</scope>
</reference>